<feature type="region of interest" description="Disordered" evidence="1">
    <location>
        <begin position="159"/>
        <end position="367"/>
    </location>
</feature>
<feature type="compositionally biased region" description="Polar residues" evidence="1">
    <location>
        <begin position="331"/>
        <end position="347"/>
    </location>
</feature>
<comment type="caution">
    <text evidence="2">The sequence shown here is derived from an EMBL/GenBank/DDBJ whole genome shotgun (WGS) entry which is preliminary data.</text>
</comment>
<protein>
    <submittedName>
        <fullName evidence="2">Uncharacterized protein</fullName>
    </submittedName>
</protein>
<dbReference type="Proteomes" id="UP000217199">
    <property type="component" value="Unassembled WGS sequence"/>
</dbReference>
<feature type="compositionally biased region" description="Low complexity" evidence="1">
    <location>
        <begin position="490"/>
        <end position="508"/>
    </location>
</feature>
<reference evidence="2 3" key="1">
    <citation type="journal article" date="2017" name="Mol. Ecol.">
        <title>Comparative and population genomic landscape of Phellinus noxius: A hypervariable fungus causing root rot in trees.</title>
        <authorList>
            <person name="Chung C.L."/>
            <person name="Lee T.J."/>
            <person name="Akiba M."/>
            <person name="Lee H.H."/>
            <person name="Kuo T.H."/>
            <person name="Liu D."/>
            <person name="Ke H.M."/>
            <person name="Yokoi T."/>
            <person name="Roa M.B."/>
            <person name="Lu M.J."/>
            <person name="Chang Y.Y."/>
            <person name="Ann P.J."/>
            <person name="Tsai J.N."/>
            <person name="Chen C.Y."/>
            <person name="Tzean S.S."/>
            <person name="Ota Y."/>
            <person name="Hattori T."/>
            <person name="Sahashi N."/>
            <person name="Liou R.F."/>
            <person name="Kikuchi T."/>
            <person name="Tsai I.J."/>
        </authorList>
    </citation>
    <scope>NUCLEOTIDE SEQUENCE [LARGE SCALE GENOMIC DNA]</scope>
    <source>
        <strain evidence="2 3">FFPRI411160</strain>
    </source>
</reference>
<dbReference type="OrthoDB" id="3270437at2759"/>
<name>A0A286U6U2_9AGAM</name>
<feature type="compositionally biased region" description="Basic residues" evidence="1">
    <location>
        <begin position="351"/>
        <end position="364"/>
    </location>
</feature>
<accession>A0A286U6U2</accession>
<feature type="compositionally biased region" description="Low complexity" evidence="1">
    <location>
        <begin position="159"/>
        <end position="177"/>
    </location>
</feature>
<feature type="compositionally biased region" description="Low complexity" evidence="1">
    <location>
        <begin position="224"/>
        <end position="259"/>
    </location>
</feature>
<dbReference type="EMBL" id="NBII01000010">
    <property type="protein sequence ID" value="PAV15287.1"/>
    <property type="molecule type" value="Genomic_DNA"/>
</dbReference>
<dbReference type="AlphaFoldDB" id="A0A286U6U2"/>
<evidence type="ECO:0000313" key="2">
    <source>
        <dbReference type="EMBL" id="PAV15287.1"/>
    </source>
</evidence>
<organism evidence="2 3">
    <name type="scientific">Pyrrhoderma noxium</name>
    <dbReference type="NCBI Taxonomy" id="2282107"/>
    <lineage>
        <taxon>Eukaryota</taxon>
        <taxon>Fungi</taxon>
        <taxon>Dikarya</taxon>
        <taxon>Basidiomycota</taxon>
        <taxon>Agaricomycotina</taxon>
        <taxon>Agaricomycetes</taxon>
        <taxon>Hymenochaetales</taxon>
        <taxon>Hymenochaetaceae</taxon>
        <taxon>Pyrrhoderma</taxon>
    </lineage>
</organism>
<feature type="compositionally biased region" description="Low complexity" evidence="1">
    <location>
        <begin position="271"/>
        <end position="281"/>
    </location>
</feature>
<dbReference type="InParanoid" id="A0A286U6U2"/>
<sequence length="603" mass="65199">MMNTQAQVAGPSRIPGTLPSKERLLMSTMKAGRILGEGISTSFLRLGEVEQNKDMQSGQVILNSPDNASPSLSPWDPSKVRSSISNSTRILKMPSQETFPTGQRTTIESCYQHKKLSASTSSTETAVYVAPLNIKPRPRRKSLSLAAIELDRSAIMISPDQSYTSTDSTTSPYQSQSMRRKQLPVAPESNCPPSRSGSFTSSCEGLTRSQSLRRHPRPLPPVPNARASICVSPAPGSRPASPSGSFTSVSSSNNMHQSSRPLPVPPAIEESPCPSTSTPSSSPKPSPRPSPRIICDLPTPPSHLVVTNPSPSPISPTISLSPLEFAEDSEPSTPLSPISGITNLSILSPSPKKKRPSTKRRSRVHASPYKLALRGLGMGAARYSTTSLSSQVSVPPVPPASELRRRNRDKMAKLMRVLGESPPSELVFSPDDTNAPRLGRVSEEDRNIFIPHFRSASIDTQFSHALDVEKSQKKKALSDPEAGHGIRTCTSNTNITTISPPNSNTTISQPRTRSPSAFLRLRAKRGRSTGTAARYVVSLGGADHERLTFRVLGEGGLLAKKKPSGSYLRGAYALDAKNCVYENGEARWEIDDYEKIVKSLRKL</sequence>
<evidence type="ECO:0000313" key="3">
    <source>
        <dbReference type="Proteomes" id="UP000217199"/>
    </source>
</evidence>
<proteinExistence type="predicted"/>
<dbReference type="STRING" id="2282107.A0A286U6U2"/>
<keyword evidence="3" id="KW-1185">Reference proteome</keyword>
<gene>
    <name evidence="2" type="ORF">PNOK_0904800</name>
</gene>
<feature type="compositionally biased region" description="Polar residues" evidence="1">
    <location>
        <begin position="191"/>
        <end position="204"/>
    </location>
</feature>
<evidence type="ECO:0000256" key="1">
    <source>
        <dbReference type="SAM" id="MobiDB-lite"/>
    </source>
</evidence>
<feature type="region of interest" description="Disordered" evidence="1">
    <location>
        <begin position="475"/>
        <end position="513"/>
    </location>
</feature>
<feature type="compositionally biased region" description="Basic and acidic residues" evidence="1">
    <location>
        <begin position="475"/>
        <end position="484"/>
    </location>
</feature>